<keyword evidence="3" id="KW-1185">Reference proteome</keyword>
<evidence type="ECO:0000256" key="1">
    <source>
        <dbReference type="SAM" id="SignalP"/>
    </source>
</evidence>
<dbReference type="Proteomes" id="UP000198670">
    <property type="component" value="Unassembled WGS sequence"/>
</dbReference>
<protein>
    <recommendedName>
        <fullName evidence="4">Alpha/beta hydrolase family protein</fullName>
    </recommendedName>
</protein>
<dbReference type="InterPro" id="IPR050261">
    <property type="entry name" value="FrsA_esterase"/>
</dbReference>
<dbReference type="RefSeq" id="WP_090625438.1">
    <property type="nucleotide sequence ID" value="NZ_FOQO01000002.1"/>
</dbReference>
<evidence type="ECO:0000313" key="3">
    <source>
        <dbReference type="Proteomes" id="UP000198670"/>
    </source>
</evidence>
<dbReference type="PANTHER" id="PTHR22946">
    <property type="entry name" value="DIENELACTONE HYDROLASE DOMAIN-CONTAINING PROTEIN-RELATED"/>
    <property type="match status" value="1"/>
</dbReference>
<sequence length="379" mass="42588">MYITCLEKRLAVLTAAFLLITITHPVCAQDAKVLTEAEDEMRIDAYEQELEDYLTHYLVDEYDARAAMAWNRDYSSADALVRSVAPNRLRWEKEVIKPPHLQKTGPLLSKPYNLLGTDAEWLELPLGNIAARAVIAYPEGASKANPAPLVIALHGIGSGPETAFEDGKSYHAYAKALLDAGFAVMAPLNMRSIPRRNNIERLARLADVSLPGIELARLQHLLDVVLQDERIDADRVGAWGVSLGGMATLFWMPLEPRIKAGVVSAWFNHRINKMVVPDERYSSFAAGNEEHAFFSGWLTEFSDHDVVSLICPRPIQIQHGKKDNIAYWPQVVEEFERSKVHYERLELSNRIDLVLHEGSHEALVAEGVAFLKKWLDNDE</sequence>
<dbReference type="AlphaFoldDB" id="A0A1I3FQ84"/>
<dbReference type="STRING" id="1477437.SAMN05444682_102441"/>
<evidence type="ECO:0008006" key="4">
    <source>
        <dbReference type="Google" id="ProtNLM"/>
    </source>
</evidence>
<dbReference type="Gene3D" id="3.40.50.1820">
    <property type="entry name" value="alpha/beta hydrolase"/>
    <property type="match status" value="1"/>
</dbReference>
<feature type="chain" id="PRO_5011658693" description="Alpha/beta hydrolase family protein" evidence="1">
    <location>
        <begin position="29"/>
        <end position="379"/>
    </location>
</feature>
<organism evidence="2 3">
    <name type="scientific">Parapedobacter indicus</name>
    <dbReference type="NCBI Taxonomy" id="1477437"/>
    <lineage>
        <taxon>Bacteria</taxon>
        <taxon>Pseudomonadati</taxon>
        <taxon>Bacteroidota</taxon>
        <taxon>Sphingobacteriia</taxon>
        <taxon>Sphingobacteriales</taxon>
        <taxon>Sphingobacteriaceae</taxon>
        <taxon>Parapedobacter</taxon>
    </lineage>
</organism>
<gene>
    <name evidence="2" type="ORF">SAMN05444682_102441</name>
</gene>
<feature type="signal peptide" evidence="1">
    <location>
        <begin position="1"/>
        <end position="28"/>
    </location>
</feature>
<proteinExistence type="predicted"/>
<reference evidence="2 3" key="1">
    <citation type="submission" date="2016-10" db="EMBL/GenBank/DDBJ databases">
        <authorList>
            <person name="de Groot N.N."/>
        </authorList>
    </citation>
    <scope>NUCLEOTIDE SEQUENCE [LARGE SCALE GENOMIC DNA]</scope>
    <source>
        <strain evidence="2 3">RK1</strain>
    </source>
</reference>
<name>A0A1I3FQ84_9SPHI</name>
<dbReference type="SUPFAM" id="SSF53474">
    <property type="entry name" value="alpha/beta-Hydrolases"/>
    <property type="match status" value="1"/>
</dbReference>
<accession>A0A1I3FQ84</accession>
<dbReference type="EMBL" id="FOQO01000002">
    <property type="protein sequence ID" value="SFI13334.1"/>
    <property type="molecule type" value="Genomic_DNA"/>
</dbReference>
<keyword evidence="1" id="KW-0732">Signal</keyword>
<dbReference type="OrthoDB" id="9777457at2"/>
<evidence type="ECO:0000313" key="2">
    <source>
        <dbReference type="EMBL" id="SFI13334.1"/>
    </source>
</evidence>
<dbReference type="InterPro" id="IPR029058">
    <property type="entry name" value="AB_hydrolase_fold"/>
</dbReference>